<keyword evidence="2" id="KW-0012">Acyltransferase</keyword>
<dbReference type="Pfam" id="PF13302">
    <property type="entry name" value="Acetyltransf_3"/>
    <property type="match status" value="1"/>
</dbReference>
<dbReference type="InterPro" id="IPR000182">
    <property type="entry name" value="GNAT_dom"/>
</dbReference>
<dbReference type="PROSITE" id="PS51819">
    <property type="entry name" value="VOC"/>
    <property type="match status" value="1"/>
</dbReference>
<comment type="similarity">
    <text evidence="3">Belongs to the acetyltransferase family. RimJ subfamily.</text>
</comment>
<dbReference type="Gene3D" id="3.40.630.30">
    <property type="match status" value="1"/>
</dbReference>
<evidence type="ECO:0000313" key="6">
    <source>
        <dbReference type="EMBL" id="SHJ73118.1"/>
    </source>
</evidence>
<dbReference type="GO" id="GO:0005737">
    <property type="term" value="C:cytoplasm"/>
    <property type="evidence" value="ECO:0007669"/>
    <property type="project" value="TreeGrafter"/>
</dbReference>
<dbReference type="InterPro" id="IPR029068">
    <property type="entry name" value="Glyas_Bleomycin-R_OHBP_Dase"/>
</dbReference>
<dbReference type="GO" id="GO:0008999">
    <property type="term" value="F:protein-N-terminal-alanine acetyltransferase activity"/>
    <property type="evidence" value="ECO:0007669"/>
    <property type="project" value="TreeGrafter"/>
</dbReference>
<evidence type="ECO:0000256" key="1">
    <source>
        <dbReference type="ARBA" id="ARBA00022679"/>
    </source>
</evidence>
<reference evidence="7" key="1">
    <citation type="submission" date="2016-11" db="EMBL/GenBank/DDBJ databases">
        <authorList>
            <person name="Varghese N."/>
            <person name="Submissions S."/>
        </authorList>
    </citation>
    <scope>NUCLEOTIDE SEQUENCE [LARGE SCALE GENOMIC DNA]</scope>
    <source>
        <strain evidence="7">USBA-503</strain>
    </source>
</reference>
<dbReference type="STRING" id="1830138.SAMN05443507_10340"/>
<accession>A0A1M6LPK8</accession>
<dbReference type="InterPro" id="IPR004360">
    <property type="entry name" value="Glyas_Fos-R_dOase_dom"/>
</dbReference>
<dbReference type="SUPFAM" id="SSF55729">
    <property type="entry name" value="Acyl-CoA N-acyltransferases (Nat)"/>
    <property type="match status" value="1"/>
</dbReference>
<protein>
    <submittedName>
        <fullName evidence="6">Protein N-acetyltransferase, RimJ/RimL family</fullName>
    </submittedName>
</protein>
<dbReference type="InterPro" id="IPR037523">
    <property type="entry name" value="VOC_core"/>
</dbReference>
<keyword evidence="1 6" id="KW-0808">Transferase</keyword>
<dbReference type="PANTHER" id="PTHR43792:SF8">
    <property type="entry name" value="[RIBOSOMAL PROTEIN US5]-ALANINE N-ACETYLTRANSFERASE"/>
    <property type="match status" value="1"/>
</dbReference>
<proteinExistence type="inferred from homology"/>
<feature type="domain" description="VOC" evidence="5">
    <location>
        <begin position="1"/>
        <end position="61"/>
    </location>
</feature>
<evidence type="ECO:0000259" key="4">
    <source>
        <dbReference type="PROSITE" id="PS51186"/>
    </source>
</evidence>
<evidence type="ECO:0000313" key="7">
    <source>
        <dbReference type="Proteomes" id="UP000184016"/>
    </source>
</evidence>
<dbReference type="Gene3D" id="3.10.180.10">
    <property type="entry name" value="2,3-Dihydroxybiphenyl 1,2-Dioxygenase, domain 1"/>
    <property type="match status" value="1"/>
</dbReference>
<evidence type="ECO:0000259" key="5">
    <source>
        <dbReference type="PROSITE" id="PS51819"/>
    </source>
</evidence>
<gene>
    <name evidence="6" type="ORF">SAMN05443507_10340</name>
</gene>
<feature type="domain" description="N-acetyltransferase" evidence="4">
    <location>
        <begin position="120"/>
        <end position="268"/>
    </location>
</feature>
<dbReference type="SUPFAM" id="SSF54593">
    <property type="entry name" value="Glyoxalase/Bleomycin resistance protein/Dihydroxybiphenyl dioxygenase"/>
    <property type="match status" value="1"/>
</dbReference>
<dbReference type="PROSITE" id="PS51186">
    <property type="entry name" value="GNAT"/>
    <property type="match status" value="1"/>
</dbReference>
<dbReference type="PANTHER" id="PTHR43792">
    <property type="entry name" value="GNAT FAMILY, PUTATIVE (AFU_ORTHOLOGUE AFUA_3G00765)-RELATED-RELATED"/>
    <property type="match status" value="1"/>
</dbReference>
<sequence>MRFTNRIHIAFSISSDEFDSVVQKLQELGVNILPGRMRDERDKQSVYFTDPDGHKFEFHTGTLQDRLDYYREAKMHMQFFSERTVGSECPMKLVGNNIYLRFLEESDATAKLELNLRNRAFFETYLTTRSEDFYTIEYQVNSIKSSIAKMEQDKEYVFGVFLTSTDDLIGIVSLTEVVRGALQSCWLGYSLDKAYNGRGYTTEAVRLVVDYAFQVLKFHRIEAGVMPRNTGSIRVLEKSGFEKEGLSKKNVLINGKWEDHLHFAIVNPDD</sequence>
<keyword evidence="7" id="KW-1185">Reference proteome</keyword>
<dbReference type="Pfam" id="PF00903">
    <property type="entry name" value="Glyoxalase"/>
    <property type="match status" value="1"/>
</dbReference>
<organism evidence="6 7">
    <name type="scientific">Alicyclobacillus tolerans</name>
    <dbReference type="NCBI Taxonomy" id="90970"/>
    <lineage>
        <taxon>Bacteria</taxon>
        <taxon>Bacillati</taxon>
        <taxon>Bacillota</taxon>
        <taxon>Bacilli</taxon>
        <taxon>Bacillales</taxon>
        <taxon>Alicyclobacillaceae</taxon>
        <taxon>Alicyclobacillus</taxon>
    </lineage>
</organism>
<name>A0A1M6LPK8_9BACL</name>
<dbReference type="AlphaFoldDB" id="A0A1M6LPK8"/>
<dbReference type="InterPro" id="IPR051531">
    <property type="entry name" value="N-acetyltransferase"/>
</dbReference>
<dbReference type="InterPro" id="IPR016181">
    <property type="entry name" value="Acyl_CoA_acyltransferase"/>
</dbReference>
<evidence type="ECO:0000256" key="3">
    <source>
        <dbReference type="ARBA" id="ARBA00038502"/>
    </source>
</evidence>
<dbReference type="Proteomes" id="UP000184016">
    <property type="component" value="Unassembled WGS sequence"/>
</dbReference>
<evidence type="ECO:0000256" key="2">
    <source>
        <dbReference type="ARBA" id="ARBA00023315"/>
    </source>
</evidence>
<dbReference type="EMBL" id="FRAF01000003">
    <property type="protein sequence ID" value="SHJ73118.1"/>
    <property type="molecule type" value="Genomic_DNA"/>
</dbReference>